<dbReference type="Proteomes" id="UP001215280">
    <property type="component" value="Unassembled WGS sequence"/>
</dbReference>
<protein>
    <submittedName>
        <fullName evidence="2">Uncharacterized protein</fullName>
    </submittedName>
</protein>
<keyword evidence="1" id="KW-0732">Signal</keyword>
<accession>A0AAD7K472</accession>
<reference evidence="2" key="1">
    <citation type="submission" date="2023-03" db="EMBL/GenBank/DDBJ databases">
        <title>Massive genome expansion in bonnet fungi (Mycena s.s.) driven by repeated elements and novel gene families across ecological guilds.</title>
        <authorList>
            <consortium name="Lawrence Berkeley National Laboratory"/>
            <person name="Harder C.B."/>
            <person name="Miyauchi S."/>
            <person name="Viragh M."/>
            <person name="Kuo A."/>
            <person name="Thoen E."/>
            <person name="Andreopoulos B."/>
            <person name="Lu D."/>
            <person name="Skrede I."/>
            <person name="Drula E."/>
            <person name="Henrissat B."/>
            <person name="Morin E."/>
            <person name="Kohler A."/>
            <person name="Barry K."/>
            <person name="LaButti K."/>
            <person name="Morin E."/>
            <person name="Salamov A."/>
            <person name="Lipzen A."/>
            <person name="Mereny Z."/>
            <person name="Hegedus B."/>
            <person name="Baldrian P."/>
            <person name="Stursova M."/>
            <person name="Weitz H."/>
            <person name="Taylor A."/>
            <person name="Grigoriev I.V."/>
            <person name="Nagy L.G."/>
            <person name="Martin F."/>
            <person name="Kauserud H."/>
        </authorList>
    </citation>
    <scope>NUCLEOTIDE SEQUENCE</scope>
    <source>
        <strain evidence="2">CBHHK188m</strain>
    </source>
</reference>
<evidence type="ECO:0000313" key="2">
    <source>
        <dbReference type="EMBL" id="KAJ7778050.1"/>
    </source>
</evidence>
<organism evidence="2 3">
    <name type="scientific">Mycena maculata</name>
    <dbReference type="NCBI Taxonomy" id="230809"/>
    <lineage>
        <taxon>Eukaryota</taxon>
        <taxon>Fungi</taxon>
        <taxon>Dikarya</taxon>
        <taxon>Basidiomycota</taxon>
        <taxon>Agaricomycotina</taxon>
        <taxon>Agaricomycetes</taxon>
        <taxon>Agaricomycetidae</taxon>
        <taxon>Agaricales</taxon>
        <taxon>Marasmiineae</taxon>
        <taxon>Mycenaceae</taxon>
        <taxon>Mycena</taxon>
    </lineage>
</organism>
<proteinExistence type="predicted"/>
<comment type="caution">
    <text evidence="2">The sequence shown here is derived from an EMBL/GenBank/DDBJ whole genome shotgun (WGS) entry which is preliminary data.</text>
</comment>
<feature type="signal peptide" evidence="1">
    <location>
        <begin position="1"/>
        <end position="16"/>
    </location>
</feature>
<dbReference type="EMBL" id="JARJLG010000009">
    <property type="protein sequence ID" value="KAJ7778050.1"/>
    <property type="molecule type" value="Genomic_DNA"/>
</dbReference>
<sequence>MAWAWLHLAWASQISSLSPGQKARARPGQAMASTEIAEGCYSKLYKTYTCHITSHTHLRDKKMKLWLAWPGLAWEISGQKPKPAQARGVAWPGLTNPGLAWPGFWLEARPSTSLFLGRWAGLQVKML</sequence>
<evidence type="ECO:0000256" key="1">
    <source>
        <dbReference type="SAM" id="SignalP"/>
    </source>
</evidence>
<dbReference type="AlphaFoldDB" id="A0AAD7K472"/>
<keyword evidence="3" id="KW-1185">Reference proteome</keyword>
<evidence type="ECO:0000313" key="3">
    <source>
        <dbReference type="Proteomes" id="UP001215280"/>
    </source>
</evidence>
<gene>
    <name evidence="2" type="ORF">DFH07DRAFT_766261</name>
</gene>
<feature type="chain" id="PRO_5042059908" evidence="1">
    <location>
        <begin position="17"/>
        <end position="127"/>
    </location>
</feature>
<name>A0AAD7K472_9AGAR</name>